<evidence type="ECO:0000313" key="3">
    <source>
        <dbReference type="EMBL" id="KAF5343901.1"/>
    </source>
</evidence>
<feature type="region of interest" description="Disordered" evidence="2">
    <location>
        <begin position="118"/>
        <end position="145"/>
    </location>
</feature>
<feature type="region of interest" description="Disordered" evidence="2">
    <location>
        <begin position="162"/>
        <end position="206"/>
    </location>
</feature>
<comment type="caution">
    <text evidence="3">The sequence shown here is derived from an EMBL/GenBank/DDBJ whole genome shotgun (WGS) entry which is preliminary data.</text>
</comment>
<dbReference type="EMBL" id="JAACJM010000131">
    <property type="protein sequence ID" value="KAF5343901.1"/>
    <property type="molecule type" value="Genomic_DNA"/>
</dbReference>
<evidence type="ECO:0000256" key="2">
    <source>
        <dbReference type="SAM" id="MobiDB-lite"/>
    </source>
</evidence>
<reference evidence="3 4" key="1">
    <citation type="journal article" date="2020" name="ISME J.">
        <title>Uncovering the hidden diversity of litter-decomposition mechanisms in mushroom-forming fungi.</title>
        <authorList>
            <person name="Floudas D."/>
            <person name="Bentzer J."/>
            <person name="Ahren D."/>
            <person name="Johansson T."/>
            <person name="Persson P."/>
            <person name="Tunlid A."/>
        </authorList>
    </citation>
    <scope>NUCLEOTIDE SEQUENCE [LARGE SCALE GENOMIC DNA]</scope>
    <source>
        <strain evidence="3 4">CBS 291.85</strain>
    </source>
</reference>
<name>A0A8H5FP29_9AGAR</name>
<feature type="compositionally biased region" description="Polar residues" evidence="2">
    <location>
        <begin position="165"/>
        <end position="196"/>
    </location>
</feature>
<protein>
    <submittedName>
        <fullName evidence="3">Uncharacterized protein</fullName>
    </submittedName>
</protein>
<dbReference type="Proteomes" id="UP000559256">
    <property type="component" value="Unassembled WGS sequence"/>
</dbReference>
<evidence type="ECO:0000256" key="1">
    <source>
        <dbReference type="SAM" id="Coils"/>
    </source>
</evidence>
<keyword evidence="1" id="KW-0175">Coiled coil</keyword>
<accession>A0A8H5FP29</accession>
<dbReference type="AlphaFoldDB" id="A0A8H5FP29"/>
<feature type="coiled-coil region" evidence="1">
    <location>
        <begin position="206"/>
        <end position="233"/>
    </location>
</feature>
<organism evidence="3 4">
    <name type="scientific">Tetrapyrgos nigripes</name>
    <dbReference type="NCBI Taxonomy" id="182062"/>
    <lineage>
        <taxon>Eukaryota</taxon>
        <taxon>Fungi</taxon>
        <taxon>Dikarya</taxon>
        <taxon>Basidiomycota</taxon>
        <taxon>Agaricomycotina</taxon>
        <taxon>Agaricomycetes</taxon>
        <taxon>Agaricomycetidae</taxon>
        <taxon>Agaricales</taxon>
        <taxon>Marasmiineae</taxon>
        <taxon>Marasmiaceae</taxon>
        <taxon>Tetrapyrgos</taxon>
    </lineage>
</organism>
<keyword evidence="4" id="KW-1185">Reference proteome</keyword>
<sequence>MNVENFWKQLKHKNLHHILHPRLDQLVWILIHEVVPTYIVRIEELRSTSRLGTSKALSPFQKSFKSDWKTLARRVIPSSKYTHLVQAVHEPNLHFFQQVIRRRVYPFYKHPQLVLKGEPHGNFSKAEDGSFTDGDDQDWLGDSSQLTDGAWRGLFSSSQKRRRSSAFSESATRSPSPSLLPTDSEFDSSTQNSRPISSLDYGSEDEQELDQLVEKAQVKVQQLRRAADLIEAQLPYRNFTWLKGLHDRKLGRDIGHFVEDIASFEDSRGARPTTWASSSSKTAKRQERNTLGYQVQKD</sequence>
<dbReference type="OrthoDB" id="3221775at2759"/>
<evidence type="ECO:0000313" key="4">
    <source>
        <dbReference type="Proteomes" id="UP000559256"/>
    </source>
</evidence>
<gene>
    <name evidence="3" type="ORF">D9758_012134</name>
</gene>
<proteinExistence type="predicted"/>
<feature type="region of interest" description="Disordered" evidence="2">
    <location>
        <begin position="268"/>
        <end position="298"/>
    </location>
</feature>
<feature type="compositionally biased region" description="Polar residues" evidence="2">
    <location>
        <begin position="289"/>
        <end position="298"/>
    </location>
</feature>